<evidence type="ECO:0008006" key="4">
    <source>
        <dbReference type="Google" id="ProtNLM"/>
    </source>
</evidence>
<keyword evidence="1" id="KW-0472">Membrane</keyword>
<evidence type="ECO:0000313" key="3">
    <source>
        <dbReference type="Proteomes" id="UP000271974"/>
    </source>
</evidence>
<dbReference type="SUPFAM" id="SSF55797">
    <property type="entry name" value="PR-1-like"/>
    <property type="match status" value="1"/>
</dbReference>
<protein>
    <recommendedName>
        <fullName evidence="4">SCP domain-containing protein</fullName>
    </recommendedName>
</protein>
<dbReference type="Gene3D" id="3.40.33.10">
    <property type="entry name" value="CAP"/>
    <property type="match status" value="1"/>
</dbReference>
<keyword evidence="3" id="KW-1185">Reference proteome</keyword>
<organism evidence="2 3">
    <name type="scientific">Elysia chlorotica</name>
    <name type="common">Eastern emerald elysia</name>
    <name type="synonym">Sea slug</name>
    <dbReference type="NCBI Taxonomy" id="188477"/>
    <lineage>
        <taxon>Eukaryota</taxon>
        <taxon>Metazoa</taxon>
        <taxon>Spiralia</taxon>
        <taxon>Lophotrochozoa</taxon>
        <taxon>Mollusca</taxon>
        <taxon>Gastropoda</taxon>
        <taxon>Heterobranchia</taxon>
        <taxon>Euthyneura</taxon>
        <taxon>Panpulmonata</taxon>
        <taxon>Sacoglossa</taxon>
        <taxon>Placobranchoidea</taxon>
        <taxon>Plakobranchidae</taxon>
        <taxon>Elysia</taxon>
    </lineage>
</organism>
<sequence length="114" mass="12626">MCGHYTQNVWFSTYALGCGVKFCQPLNIPCGTSVCEKWDQGYYLVCHYGPAGNVLGRSPYKKGKPCSQCHPDQKYCNCKLCSVKPQIGSGSVDQKLHANFIVIVAPIVFIVFQL</sequence>
<dbReference type="PANTHER" id="PTHR10334">
    <property type="entry name" value="CYSTEINE-RICH SECRETORY PROTEIN-RELATED"/>
    <property type="match status" value="1"/>
</dbReference>
<proteinExistence type="predicted"/>
<dbReference type="InterPro" id="IPR035940">
    <property type="entry name" value="CAP_sf"/>
</dbReference>
<keyword evidence="1" id="KW-1133">Transmembrane helix</keyword>
<dbReference type="InterPro" id="IPR018244">
    <property type="entry name" value="Allrgn_V5/Tpx1_CS"/>
</dbReference>
<dbReference type="PROSITE" id="PS01010">
    <property type="entry name" value="CRISP_2"/>
    <property type="match status" value="1"/>
</dbReference>
<name>A0A3S0ZGW8_ELYCH</name>
<reference evidence="2 3" key="1">
    <citation type="submission" date="2019-01" db="EMBL/GenBank/DDBJ databases">
        <title>A draft genome assembly of the solar-powered sea slug Elysia chlorotica.</title>
        <authorList>
            <person name="Cai H."/>
            <person name="Li Q."/>
            <person name="Fang X."/>
            <person name="Li J."/>
            <person name="Curtis N.E."/>
            <person name="Altenburger A."/>
            <person name="Shibata T."/>
            <person name="Feng M."/>
            <person name="Maeda T."/>
            <person name="Schwartz J.A."/>
            <person name="Shigenobu S."/>
            <person name="Lundholm N."/>
            <person name="Nishiyama T."/>
            <person name="Yang H."/>
            <person name="Hasebe M."/>
            <person name="Li S."/>
            <person name="Pierce S.K."/>
            <person name="Wang J."/>
        </authorList>
    </citation>
    <scope>NUCLEOTIDE SEQUENCE [LARGE SCALE GENOMIC DNA]</scope>
    <source>
        <strain evidence="2">EC2010</strain>
        <tissue evidence="2">Whole organism of an adult</tissue>
    </source>
</reference>
<evidence type="ECO:0000313" key="2">
    <source>
        <dbReference type="EMBL" id="RUS77358.1"/>
    </source>
</evidence>
<dbReference type="AlphaFoldDB" id="A0A3S0ZGW8"/>
<dbReference type="InterPro" id="IPR001283">
    <property type="entry name" value="CRISP-related"/>
</dbReference>
<feature type="transmembrane region" description="Helical" evidence="1">
    <location>
        <begin position="96"/>
        <end position="113"/>
    </location>
</feature>
<dbReference type="GO" id="GO:0005576">
    <property type="term" value="C:extracellular region"/>
    <property type="evidence" value="ECO:0007669"/>
    <property type="project" value="InterPro"/>
</dbReference>
<comment type="caution">
    <text evidence="2">The sequence shown here is derived from an EMBL/GenBank/DDBJ whole genome shotgun (WGS) entry which is preliminary data.</text>
</comment>
<evidence type="ECO:0000256" key="1">
    <source>
        <dbReference type="SAM" id="Phobius"/>
    </source>
</evidence>
<gene>
    <name evidence="2" type="ORF">EGW08_014872</name>
</gene>
<dbReference type="OrthoDB" id="43654at2759"/>
<dbReference type="PRINTS" id="PR00837">
    <property type="entry name" value="V5TPXLIKE"/>
</dbReference>
<keyword evidence="1" id="KW-0812">Transmembrane</keyword>
<accession>A0A3S0ZGW8</accession>
<dbReference type="EMBL" id="RQTK01000586">
    <property type="protein sequence ID" value="RUS77358.1"/>
    <property type="molecule type" value="Genomic_DNA"/>
</dbReference>
<dbReference type="Proteomes" id="UP000271974">
    <property type="component" value="Unassembled WGS sequence"/>
</dbReference>